<keyword evidence="6" id="KW-0788">Thiol protease</keyword>
<evidence type="ECO:0000256" key="2">
    <source>
        <dbReference type="ARBA" id="ARBA00022670"/>
    </source>
</evidence>
<proteinExistence type="inferred from homology"/>
<keyword evidence="5" id="KW-0378">Hydrolase</keyword>
<dbReference type="InterPro" id="IPR018392">
    <property type="entry name" value="LysM"/>
</dbReference>
<keyword evidence="3 8" id="KW-0732">Signal</keyword>
<evidence type="ECO:0000256" key="7">
    <source>
        <dbReference type="SAM" id="MobiDB-lite"/>
    </source>
</evidence>
<dbReference type="EMBL" id="SJTH01000001">
    <property type="protein sequence ID" value="TCJ06289.1"/>
    <property type="molecule type" value="Genomic_DNA"/>
</dbReference>
<feature type="chain" id="PRO_5020276043" evidence="8">
    <location>
        <begin position="25"/>
        <end position="356"/>
    </location>
</feature>
<dbReference type="PANTHER" id="PTHR47053">
    <property type="entry name" value="MUREIN DD-ENDOPEPTIDASE MEPH-RELATED"/>
    <property type="match status" value="1"/>
</dbReference>
<evidence type="ECO:0000256" key="8">
    <source>
        <dbReference type="SAM" id="SignalP"/>
    </source>
</evidence>
<dbReference type="SUPFAM" id="SSF54106">
    <property type="entry name" value="LysM domain"/>
    <property type="match status" value="3"/>
</dbReference>
<keyword evidence="12" id="KW-1185">Reference proteome</keyword>
<dbReference type="OrthoDB" id="9813368at2"/>
<accession>A0A4R1B008</accession>
<dbReference type="InterPro" id="IPR038765">
    <property type="entry name" value="Papain-like_cys_pep_sf"/>
</dbReference>
<feature type="domain" description="LysM" evidence="9">
    <location>
        <begin position="165"/>
        <end position="208"/>
    </location>
</feature>
<keyword evidence="2" id="KW-0645">Protease</keyword>
<dbReference type="RefSeq" id="WP_131235646.1">
    <property type="nucleotide sequence ID" value="NZ_SJTH01000001.1"/>
</dbReference>
<feature type="region of interest" description="Disordered" evidence="7">
    <location>
        <begin position="211"/>
        <end position="235"/>
    </location>
</feature>
<dbReference type="InterPro" id="IPR051202">
    <property type="entry name" value="Peptidase_C40"/>
</dbReference>
<evidence type="ECO:0000313" key="12">
    <source>
        <dbReference type="Proteomes" id="UP000293846"/>
    </source>
</evidence>
<dbReference type="InterPro" id="IPR036779">
    <property type="entry name" value="LysM_dom_sf"/>
</dbReference>
<evidence type="ECO:0000256" key="4">
    <source>
        <dbReference type="ARBA" id="ARBA00022737"/>
    </source>
</evidence>
<feature type="domain" description="NlpC/P60" evidence="10">
    <location>
        <begin position="235"/>
        <end position="356"/>
    </location>
</feature>
<dbReference type="PANTHER" id="PTHR47053:SF1">
    <property type="entry name" value="MUREIN DD-ENDOPEPTIDASE MEPH-RELATED"/>
    <property type="match status" value="1"/>
</dbReference>
<protein>
    <submittedName>
        <fullName evidence="11">Peptidoglycan endopeptidase</fullName>
    </submittedName>
</protein>
<feature type="domain" description="LysM" evidence="9">
    <location>
        <begin position="91"/>
        <end position="134"/>
    </location>
</feature>
<comment type="similarity">
    <text evidence="1">Belongs to the peptidase C40 family.</text>
</comment>
<gene>
    <name evidence="11" type="ORF">E0Y62_00320</name>
</gene>
<dbReference type="GO" id="GO:0006508">
    <property type="term" value="P:proteolysis"/>
    <property type="evidence" value="ECO:0007669"/>
    <property type="project" value="UniProtKB-KW"/>
</dbReference>
<dbReference type="SUPFAM" id="SSF54001">
    <property type="entry name" value="Cysteine proteinases"/>
    <property type="match status" value="1"/>
</dbReference>
<dbReference type="Gene3D" id="3.10.350.10">
    <property type="entry name" value="LysM domain"/>
    <property type="match status" value="3"/>
</dbReference>
<dbReference type="Proteomes" id="UP000293846">
    <property type="component" value="Unassembled WGS sequence"/>
</dbReference>
<feature type="domain" description="LysM" evidence="9">
    <location>
        <begin position="25"/>
        <end position="68"/>
    </location>
</feature>
<evidence type="ECO:0000259" key="10">
    <source>
        <dbReference type="PROSITE" id="PS51935"/>
    </source>
</evidence>
<dbReference type="PROSITE" id="PS51935">
    <property type="entry name" value="NLPC_P60"/>
    <property type="match status" value="1"/>
</dbReference>
<comment type="caution">
    <text evidence="11">The sequence shown here is derived from an EMBL/GenBank/DDBJ whole genome shotgun (WGS) entry which is preliminary data.</text>
</comment>
<organism evidence="11 12">
    <name type="scientific">Cytobacillus praedii</name>
    <dbReference type="NCBI Taxonomy" id="1742358"/>
    <lineage>
        <taxon>Bacteria</taxon>
        <taxon>Bacillati</taxon>
        <taxon>Bacillota</taxon>
        <taxon>Bacilli</taxon>
        <taxon>Bacillales</taxon>
        <taxon>Bacillaceae</taxon>
        <taxon>Cytobacillus</taxon>
    </lineage>
</organism>
<dbReference type="GO" id="GO:0008234">
    <property type="term" value="F:cysteine-type peptidase activity"/>
    <property type="evidence" value="ECO:0007669"/>
    <property type="project" value="UniProtKB-KW"/>
</dbReference>
<evidence type="ECO:0000256" key="5">
    <source>
        <dbReference type="ARBA" id="ARBA00022801"/>
    </source>
</evidence>
<dbReference type="PROSITE" id="PS51782">
    <property type="entry name" value="LYSM"/>
    <property type="match status" value="3"/>
</dbReference>
<evidence type="ECO:0000256" key="6">
    <source>
        <dbReference type="ARBA" id="ARBA00022807"/>
    </source>
</evidence>
<feature type="signal peptide" evidence="8">
    <location>
        <begin position="1"/>
        <end position="24"/>
    </location>
</feature>
<dbReference type="AlphaFoldDB" id="A0A4R1B008"/>
<dbReference type="SMART" id="SM00257">
    <property type="entry name" value="LysM"/>
    <property type="match status" value="3"/>
</dbReference>
<feature type="compositionally biased region" description="Polar residues" evidence="7">
    <location>
        <begin position="220"/>
        <end position="235"/>
    </location>
</feature>
<dbReference type="CDD" id="cd00118">
    <property type="entry name" value="LysM"/>
    <property type="match status" value="3"/>
</dbReference>
<dbReference type="Pfam" id="PF01476">
    <property type="entry name" value="LysM"/>
    <property type="match status" value="3"/>
</dbReference>
<evidence type="ECO:0000256" key="3">
    <source>
        <dbReference type="ARBA" id="ARBA00022729"/>
    </source>
</evidence>
<dbReference type="InterPro" id="IPR000064">
    <property type="entry name" value="NLP_P60_dom"/>
</dbReference>
<keyword evidence="4" id="KW-0677">Repeat</keyword>
<sequence>MKKKVVTLATAALLSASFTTSAFASTYTVQKGDTLSSIAKKHNTTIGELRSLNNLTSDFLANNQTLKVAAVQTVAPIAQKTAAAALTQNVKAYTVVQGDNLSKIAAKHGIKLADLIAWNSLKSDIIYPGQILKVSASSAAPPKAPVVEESLPAPTPAPSVNSNQSAYIVKNGDSLSKIASQFGTTVQQLQNVNNLKSDLIYVGQKLLVNENGKPAGNGQGNSVTEQKPDNSDQVTNTDMPLLSEAFKLIGTPYLYGGTSVSGFDCSGFIYYAFNKAGKTINRLSSEGYYSRSYYVDTPQPGDLVFFENTYKPGISHMGIYIGDNQFIHASSSKGVMITKLSDAYYQKHFDGFKRFY</sequence>
<evidence type="ECO:0000313" key="11">
    <source>
        <dbReference type="EMBL" id="TCJ06289.1"/>
    </source>
</evidence>
<dbReference type="STRING" id="1742358.GCA_001439605_02121"/>
<dbReference type="Gene3D" id="3.90.1720.10">
    <property type="entry name" value="endopeptidase domain like (from Nostoc punctiforme)"/>
    <property type="match status" value="1"/>
</dbReference>
<evidence type="ECO:0000259" key="9">
    <source>
        <dbReference type="PROSITE" id="PS51782"/>
    </source>
</evidence>
<reference evidence="11 12" key="1">
    <citation type="submission" date="2019-03" db="EMBL/GenBank/DDBJ databases">
        <authorList>
            <person name="Jensen L."/>
            <person name="Storgaard J."/>
            <person name="Sulaj E."/>
            <person name="Schramm A."/>
            <person name="Marshall I.P.G."/>
        </authorList>
    </citation>
    <scope>NUCLEOTIDE SEQUENCE [LARGE SCALE GENOMIC DNA]</scope>
    <source>
        <strain evidence="11 12">2017H2G3</strain>
    </source>
</reference>
<name>A0A4R1B008_9BACI</name>
<dbReference type="Pfam" id="PF00877">
    <property type="entry name" value="NLPC_P60"/>
    <property type="match status" value="1"/>
</dbReference>
<evidence type="ECO:0000256" key="1">
    <source>
        <dbReference type="ARBA" id="ARBA00007074"/>
    </source>
</evidence>